<dbReference type="PANTHER" id="PTHR42794:SF2">
    <property type="entry name" value="ABC TRANSPORTER ATP-BINDING PROTEIN"/>
    <property type="match status" value="1"/>
</dbReference>
<dbReference type="GO" id="GO:0005524">
    <property type="term" value="F:ATP binding"/>
    <property type="evidence" value="ECO:0007669"/>
    <property type="project" value="UniProtKB-KW"/>
</dbReference>
<dbReference type="OrthoDB" id="9810077at2"/>
<dbReference type="PROSITE" id="PS50893">
    <property type="entry name" value="ABC_TRANSPORTER_2"/>
    <property type="match status" value="1"/>
</dbReference>
<dbReference type="EMBL" id="QRDP01000004">
    <property type="protein sequence ID" value="RED15592.1"/>
    <property type="molecule type" value="Genomic_DNA"/>
</dbReference>
<evidence type="ECO:0000259" key="3">
    <source>
        <dbReference type="PROSITE" id="PS50893"/>
    </source>
</evidence>
<evidence type="ECO:0000313" key="5">
    <source>
        <dbReference type="Proteomes" id="UP000256310"/>
    </source>
</evidence>
<dbReference type="Gene3D" id="3.40.50.300">
    <property type="entry name" value="P-loop containing nucleotide triphosphate hydrolases"/>
    <property type="match status" value="1"/>
</dbReference>
<evidence type="ECO:0000256" key="1">
    <source>
        <dbReference type="ARBA" id="ARBA00022741"/>
    </source>
</evidence>
<name>A0A3D9FDE5_9SPHN</name>
<evidence type="ECO:0000256" key="2">
    <source>
        <dbReference type="ARBA" id="ARBA00022840"/>
    </source>
</evidence>
<dbReference type="Pfam" id="PF00005">
    <property type="entry name" value="ABC_tran"/>
    <property type="match status" value="1"/>
</dbReference>
<keyword evidence="5" id="KW-1185">Reference proteome</keyword>
<evidence type="ECO:0000313" key="4">
    <source>
        <dbReference type="EMBL" id="RED15592.1"/>
    </source>
</evidence>
<proteinExistence type="predicted"/>
<gene>
    <name evidence="4" type="ORF">DFR46_0590</name>
</gene>
<dbReference type="SUPFAM" id="SSF52540">
    <property type="entry name" value="P-loop containing nucleoside triphosphate hydrolases"/>
    <property type="match status" value="1"/>
</dbReference>
<feature type="domain" description="ABC transporter" evidence="3">
    <location>
        <begin position="1"/>
        <end position="226"/>
    </location>
</feature>
<dbReference type="SMART" id="SM00382">
    <property type="entry name" value="AAA"/>
    <property type="match status" value="1"/>
</dbReference>
<keyword evidence="2 4" id="KW-0067">ATP-binding</keyword>
<protein>
    <submittedName>
        <fullName evidence="4">Iron complex transport system ATP-binding protein</fullName>
    </submittedName>
</protein>
<sequence length="235" mass="25148">MTSRLTAHALSISGRLTPCDLTFSAGSVTMLVGPNGAGKTSLLHALAGLPESCGKVLVDGDDIHALAPVRRVRHVAFLGASRDVRWPLSVRDFIALGLPDQSQPGHIEEVLDSLEAGELAGRRLDHLSTGERSRVMIARALVSRSSVLLLDEPIANLDPKWQLTILARLRSEADRGTAVILSIHDLDLARQHGDRVIVIDKGEIVADSTPSQALSEAVIAEIFGVSRSGGRWVRA</sequence>
<dbReference type="InterPro" id="IPR003439">
    <property type="entry name" value="ABC_transporter-like_ATP-bd"/>
</dbReference>
<dbReference type="InterPro" id="IPR003593">
    <property type="entry name" value="AAA+_ATPase"/>
</dbReference>
<dbReference type="AlphaFoldDB" id="A0A3D9FDE5"/>
<comment type="caution">
    <text evidence="4">The sequence shown here is derived from an EMBL/GenBank/DDBJ whole genome shotgun (WGS) entry which is preliminary data.</text>
</comment>
<organism evidence="4 5">
    <name type="scientific">Parasphingopyxis lamellibrachiae</name>
    <dbReference type="NCBI Taxonomy" id="680125"/>
    <lineage>
        <taxon>Bacteria</taxon>
        <taxon>Pseudomonadati</taxon>
        <taxon>Pseudomonadota</taxon>
        <taxon>Alphaproteobacteria</taxon>
        <taxon>Sphingomonadales</taxon>
        <taxon>Sphingomonadaceae</taxon>
        <taxon>Parasphingopyxis</taxon>
    </lineage>
</organism>
<dbReference type="Proteomes" id="UP000256310">
    <property type="component" value="Unassembled WGS sequence"/>
</dbReference>
<dbReference type="GO" id="GO:0016887">
    <property type="term" value="F:ATP hydrolysis activity"/>
    <property type="evidence" value="ECO:0007669"/>
    <property type="project" value="InterPro"/>
</dbReference>
<dbReference type="InterPro" id="IPR027417">
    <property type="entry name" value="P-loop_NTPase"/>
</dbReference>
<dbReference type="RefSeq" id="WP_116235096.1">
    <property type="nucleotide sequence ID" value="NZ_QRDP01000004.1"/>
</dbReference>
<reference evidence="4 5" key="1">
    <citation type="submission" date="2018-07" db="EMBL/GenBank/DDBJ databases">
        <title>Genomic Encyclopedia of Type Strains, Phase IV (KMG-IV): sequencing the most valuable type-strain genomes for metagenomic binning, comparative biology and taxonomic classification.</title>
        <authorList>
            <person name="Goeker M."/>
        </authorList>
    </citation>
    <scope>NUCLEOTIDE SEQUENCE [LARGE SCALE GENOMIC DNA]</scope>
    <source>
        <strain evidence="4 5">DSM 26725</strain>
    </source>
</reference>
<dbReference type="PANTHER" id="PTHR42794">
    <property type="entry name" value="HEMIN IMPORT ATP-BINDING PROTEIN HMUV"/>
    <property type="match status" value="1"/>
</dbReference>
<keyword evidence="1" id="KW-0547">Nucleotide-binding</keyword>
<dbReference type="CDD" id="cd03214">
    <property type="entry name" value="ABC_Iron-Siderophores_B12_Hemin"/>
    <property type="match status" value="1"/>
</dbReference>
<accession>A0A3D9FDE5</accession>